<dbReference type="PANTHER" id="PTHR48079">
    <property type="entry name" value="PROTEIN YEEZ"/>
    <property type="match status" value="1"/>
</dbReference>
<dbReference type="Pfam" id="PF01370">
    <property type="entry name" value="Epimerase"/>
    <property type="match status" value="1"/>
</dbReference>
<comment type="caution">
    <text evidence="2">The sequence shown here is derived from an EMBL/GenBank/DDBJ whole genome shotgun (WGS) entry which is preliminary data.</text>
</comment>
<organism evidence="2 3">
    <name type="scientific">Curtobacterium citri</name>
    <dbReference type="NCBI Taxonomy" id="3055139"/>
    <lineage>
        <taxon>Bacteria</taxon>
        <taxon>Bacillati</taxon>
        <taxon>Actinomycetota</taxon>
        <taxon>Actinomycetes</taxon>
        <taxon>Micrococcales</taxon>
        <taxon>Microbacteriaceae</taxon>
        <taxon>Curtobacterium</taxon>
    </lineage>
</organism>
<dbReference type="InterPro" id="IPR051783">
    <property type="entry name" value="NAD(P)-dependent_oxidoreduct"/>
</dbReference>
<dbReference type="EMBL" id="JAUCML010000008">
    <property type="protein sequence ID" value="MDM7885925.1"/>
    <property type="molecule type" value="Genomic_DNA"/>
</dbReference>
<proteinExistence type="predicted"/>
<evidence type="ECO:0000259" key="1">
    <source>
        <dbReference type="Pfam" id="PF01370"/>
    </source>
</evidence>
<accession>A0ABT7T8L5</accession>
<reference evidence="2 3" key="1">
    <citation type="submission" date="2023-06" db="EMBL/GenBank/DDBJ databases">
        <authorList>
            <person name="Feng G."/>
            <person name="Li J."/>
            <person name="Zhu H."/>
        </authorList>
    </citation>
    <scope>NUCLEOTIDE SEQUENCE [LARGE SCALE GENOMIC DNA]</scope>
    <source>
        <strain evidence="2 3">RHCKG23</strain>
    </source>
</reference>
<keyword evidence="3" id="KW-1185">Reference proteome</keyword>
<dbReference type="RefSeq" id="WP_289459288.1">
    <property type="nucleotide sequence ID" value="NZ_JAUCML010000008.1"/>
</dbReference>
<dbReference type="PANTHER" id="PTHR48079:SF6">
    <property type="entry name" value="NAD(P)-BINDING DOMAIN-CONTAINING PROTEIN-RELATED"/>
    <property type="match status" value="1"/>
</dbReference>
<dbReference type="Gene3D" id="3.40.50.720">
    <property type="entry name" value="NAD(P)-binding Rossmann-like Domain"/>
    <property type="match status" value="1"/>
</dbReference>
<dbReference type="SUPFAM" id="SSF51735">
    <property type="entry name" value="NAD(P)-binding Rossmann-fold domains"/>
    <property type="match status" value="1"/>
</dbReference>
<protein>
    <submittedName>
        <fullName evidence="2">NAD-dependent epimerase/dehydratase family protein</fullName>
    </submittedName>
</protein>
<name>A0ABT7T8L5_9MICO</name>
<evidence type="ECO:0000313" key="2">
    <source>
        <dbReference type="EMBL" id="MDM7885925.1"/>
    </source>
</evidence>
<feature type="domain" description="NAD-dependent epimerase/dehydratase" evidence="1">
    <location>
        <begin position="3"/>
        <end position="211"/>
    </location>
</feature>
<dbReference type="InterPro" id="IPR036291">
    <property type="entry name" value="NAD(P)-bd_dom_sf"/>
</dbReference>
<dbReference type="Proteomes" id="UP001237823">
    <property type="component" value="Unassembled WGS sequence"/>
</dbReference>
<sequence>MRIFITGATGWIGSALVGDLLARGHDVVGLARSDASEERLHTMGARSVRGDMTDHDRIVEQVRLADATAHLAFTLDFGAFEETIDNEVALLAAVGDALADSGRAFFAASGTPTNAAGTATEDDPLDPDGPAGARARTASAVLGLADRGIRAGLVRMPRTVHGEGDRNGLIAALVGLDRQLGVAAYVGDGRNRWPAVHVGDAARLVRAALEGAPAGAVLHAVAEEGVRMRDVAEVIGRRTGLPVGAVDPTDLGVFGALLGGDQPASSVRTRGLVDWRPTGPTLLEDLEAGYYTDGRA</sequence>
<evidence type="ECO:0000313" key="3">
    <source>
        <dbReference type="Proteomes" id="UP001237823"/>
    </source>
</evidence>
<gene>
    <name evidence="2" type="ORF">QUG92_12500</name>
</gene>
<dbReference type="InterPro" id="IPR001509">
    <property type="entry name" value="Epimerase_deHydtase"/>
</dbReference>